<comment type="caution">
    <text evidence="1">The sequence shown here is derived from an EMBL/GenBank/DDBJ whole genome shotgun (WGS) entry which is preliminary data.</text>
</comment>
<accession>A0ABW2INL6</accession>
<dbReference type="RefSeq" id="WP_382168122.1">
    <property type="nucleotide sequence ID" value="NZ_JBHTBR010000005.1"/>
</dbReference>
<organism evidence="1 2">
    <name type="scientific">Hirschia litorea</name>
    <dbReference type="NCBI Taxonomy" id="1199156"/>
    <lineage>
        <taxon>Bacteria</taxon>
        <taxon>Pseudomonadati</taxon>
        <taxon>Pseudomonadota</taxon>
        <taxon>Alphaproteobacteria</taxon>
        <taxon>Hyphomonadales</taxon>
        <taxon>Hyphomonadaceae</taxon>
        <taxon>Hirschia</taxon>
    </lineage>
</organism>
<evidence type="ECO:0000313" key="1">
    <source>
        <dbReference type="EMBL" id="MFC7292578.1"/>
    </source>
</evidence>
<sequence length="299" mass="32914">MDKHITPSPLYITAINSFETTSPEEMDLKANIKDIFGKQIRRIGPFIQLALIGAAPVIRHAPLPEATNVYLTSGSGDMDVTIDVLNRTVRDKLTPKPLSFINTVSNAACYYLTKHFAIGGSTSFLSTRGFSLESAFLQALTDTNVFNVETAIVGSVDILTQDETSHRIRVGATPNEPLAQGTHWFRLNANAQTTPSVGQLHHVSMHSDSADLIEKIKPYLTDRTFLCLGNRTTTSSQKELKALNLKTYTPNHPSKGHYGTNMGHTLYSFLEDNSQKDTQLLHVQENSRGELSAVIISKS</sequence>
<name>A0ABW2INL6_9PROT</name>
<dbReference type="InterPro" id="IPR016039">
    <property type="entry name" value="Thiolase-like"/>
</dbReference>
<keyword evidence="2" id="KW-1185">Reference proteome</keyword>
<proteinExistence type="predicted"/>
<dbReference type="SUPFAM" id="SSF53901">
    <property type="entry name" value="Thiolase-like"/>
    <property type="match status" value="1"/>
</dbReference>
<reference evidence="2" key="1">
    <citation type="journal article" date="2019" name="Int. J. Syst. Evol. Microbiol.">
        <title>The Global Catalogue of Microorganisms (GCM) 10K type strain sequencing project: providing services to taxonomists for standard genome sequencing and annotation.</title>
        <authorList>
            <consortium name="The Broad Institute Genomics Platform"/>
            <consortium name="The Broad Institute Genome Sequencing Center for Infectious Disease"/>
            <person name="Wu L."/>
            <person name="Ma J."/>
        </authorList>
    </citation>
    <scope>NUCLEOTIDE SEQUENCE [LARGE SCALE GENOMIC DNA]</scope>
    <source>
        <strain evidence="2">CCUG 51308</strain>
    </source>
</reference>
<dbReference type="Gene3D" id="3.40.47.10">
    <property type="match status" value="1"/>
</dbReference>
<evidence type="ECO:0000313" key="2">
    <source>
        <dbReference type="Proteomes" id="UP001596492"/>
    </source>
</evidence>
<dbReference type="EMBL" id="JBHTBR010000005">
    <property type="protein sequence ID" value="MFC7292578.1"/>
    <property type="molecule type" value="Genomic_DNA"/>
</dbReference>
<gene>
    <name evidence="1" type="ORF">ACFQS8_13180</name>
</gene>
<protein>
    <recommendedName>
        <fullName evidence="3">Beta-ketoacyl synthase N-terminal domain-containing protein</fullName>
    </recommendedName>
</protein>
<evidence type="ECO:0008006" key="3">
    <source>
        <dbReference type="Google" id="ProtNLM"/>
    </source>
</evidence>
<dbReference type="Proteomes" id="UP001596492">
    <property type="component" value="Unassembled WGS sequence"/>
</dbReference>